<feature type="domain" description="HTH tetR-type" evidence="5">
    <location>
        <begin position="6"/>
        <end position="66"/>
    </location>
</feature>
<dbReference type="RefSeq" id="WP_203994837.1">
    <property type="nucleotide sequence ID" value="NZ_BOOU01000115.1"/>
</dbReference>
<keyword evidence="2 4" id="KW-0238">DNA-binding</keyword>
<evidence type="ECO:0000256" key="2">
    <source>
        <dbReference type="ARBA" id="ARBA00023125"/>
    </source>
</evidence>
<feature type="DNA-binding region" description="H-T-H motif" evidence="4">
    <location>
        <begin position="29"/>
        <end position="48"/>
    </location>
</feature>
<dbReference type="InterPro" id="IPR036271">
    <property type="entry name" value="Tet_transcr_reg_TetR-rel_C_sf"/>
</dbReference>
<dbReference type="InterPro" id="IPR009057">
    <property type="entry name" value="Homeodomain-like_sf"/>
</dbReference>
<comment type="caution">
    <text evidence="6">The sequence shown here is derived from an EMBL/GenBank/DDBJ whole genome shotgun (WGS) entry which is preliminary data.</text>
</comment>
<name>A0A919R9W2_9ACTN</name>
<evidence type="ECO:0000313" key="7">
    <source>
        <dbReference type="Proteomes" id="UP000655287"/>
    </source>
</evidence>
<proteinExistence type="predicted"/>
<dbReference type="Gene3D" id="1.10.10.60">
    <property type="entry name" value="Homeodomain-like"/>
    <property type="match status" value="1"/>
</dbReference>
<gene>
    <name evidence="6" type="ORF">Sru01_68600</name>
</gene>
<dbReference type="InterPro" id="IPR025996">
    <property type="entry name" value="MT1864/Rv1816-like_C"/>
</dbReference>
<dbReference type="GO" id="GO:0000976">
    <property type="term" value="F:transcription cis-regulatory region binding"/>
    <property type="evidence" value="ECO:0007669"/>
    <property type="project" value="TreeGrafter"/>
</dbReference>
<keyword evidence="7" id="KW-1185">Reference proteome</keyword>
<evidence type="ECO:0000256" key="4">
    <source>
        <dbReference type="PROSITE-ProRule" id="PRU00335"/>
    </source>
</evidence>
<protein>
    <submittedName>
        <fullName evidence="6">Transcriptional regulator</fullName>
    </submittedName>
</protein>
<dbReference type="SUPFAM" id="SSF46689">
    <property type="entry name" value="Homeodomain-like"/>
    <property type="match status" value="1"/>
</dbReference>
<evidence type="ECO:0000259" key="5">
    <source>
        <dbReference type="PROSITE" id="PS50977"/>
    </source>
</evidence>
<dbReference type="Pfam" id="PF00440">
    <property type="entry name" value="TetR_N"/>
    <property type="match status" value="1"/>
</dbReference>
<dbReference type="PANTHER" id="PTHR30055">
    <property type="entry name" value="HTH-TYPE TRANSCRIPTIONAL REGULATOR RUTR"/>
    <property type="match status" value="1"/>
</dbReference>
<dbReference type="GO" id="GO:0003700">
    <property type="term" value="F:DNA-binding transcription factor activity"/>
    <property type="evidence" value="ECO:0007669"/>
    <property type="project" value="TreeGrafter"/>
</dbReference>
<dbReference type="PROSITE" id="PS50977">
    <property type="entry name" value="HTH_TETR_2"/>
    <property type="match status" value="1"/>
</dbReference>
<organism evidence="6 7">
    <name type="scientific">Sphaerisporangium rufum</name>
    <dbReference type="NCBI Taxonomy" id="1381558"/>
    <lineage>
        <taxon>Bacteria</taxon>
        <taxon>Bacillati</taxon>
        <taxon>Actinomycetota</taxon>
        <taxon>Actinomycetes</taxon>
        <taxon>Streptosporangiales</taxon>
        <taxon>Streptosporangiaceae</taxon>
        <taxon>Sphaerisporangium</taxon>
    </lineage>
</organism>
<evidence type="ECO:0000256" key="3">
    <source>
        <dbReference type="ARBA" id="ARBA00023163"/>
    </source>
</evidence>
<dbReference type="Proteomes" id="UP000655287">
    <property type="component" value="Unassembled WGS sequence"/>
</dbReference>
<dbReference type="InterPro" id="IPR050109">
    <property type="entry name" value="HTH-type_TetR-like_transc_reg"/>
</dbReference>
<keyword evidence="1" id="KW-0805">Transcription regulation</keyword>
<dbReference type="Gene3D" id="1.10.357.10">
    <property type="entry name" value="Tetracycline Repressor, domain 2"/>
    <property type="match status" value="1"/>
</dbReference>
<reference evidence="6" key="1">
    <citation type="submission" date="2021-01" db="EMBL/GenBank/DDBJ databases">
        <title>Whole genome shotgun sequence of Sphaerisporangium rufum NBRC 109079.</title>
        <authorList>
            <person name="Komaki H."/>
            <person name="Tamura T."/>
        </authorList>
    </citation>
    <scope>NUCLEOTIDE SEQUENCE</scope>
    <source>
        <strain evidence="6">NBRC 109079</strain>
    </source>
</reference>
<dbReference type="EMBL" id="BOOU01000115">
    <property type="protein sequence ID" value="GII81878.1"/>
    <property type="molecule type" value="Genomic_DNA"/>
</dbReference>
<sequence>MTPRAGLTADRVTRAAADLADRIGFAALTVSGLARELGVRDASLYSHIRNLADLRARVAVLATAEMADQIGAAVAGRAGKEALAAFAHAYRRFAVRHPGRYAATQIALDPEVVAASPGHRRTLELTGGMIRAYRLAERDQVDAVRLLRSTFHGFSHFEATGGFLHGRDVDASFARAIDALHVALENWPSHDKEGTP</sequence>
<accession>A0A919R9W2</accession>
<keyword evidence="3" id="KW-0804">Transcription</keyword>
<evidence type="ECO:0000313" key="6">
    <source>
        <dbReference type="EMBL" id="GII81878.1"/>
    </source>
</evidence>
<dbReference type="AlphaFoldDB" id="A0A919R9W2"/>
<dbReference type="InterPro" id="IPR001647">
    <property type="entry name" value="HTH_TetR"/>
</dbReference>
<dbReference type="SUPFAM" id="SSF48498">
    <property type="entry name" value="Tetracyclin repressor-like, C-terminal domain"/>
    <property type="match status" value="1"/>
</dbReference>
<dbReference type="PANTHER" id="PTHR30055:SF239">
    <property type="entry name" value="TRANSCRIPTIONAL REGULATORY PROTEIN"/>
    <property type="match status" value="1"/>
</dbReference>
<dbReference type="Pfam" id="PF13305">
    <property type="entry name" value="TetR_C_33"/>
    <property type="match status" value="1"/>
</dbReference>
<evidence type="ECO:0000256" key="1">
    <source>
        <dbReference type="ARBA" id="ARBA00023015"/>
    </source>
</evidence>